<organism evidence="1">
    <name type="scientific">Picea glauca</name>
    <name type="common">White spruce</name>
    <name type="synonym">Pinus glauca</name>
    <dbReference type="NCBI Taxonomy" id="3330"/>
    <lineage>
        <taxon>Eukaryota</taxon>
        <taxon>Viridiplantae</taxon>
        <taxon>Streptophyta</taxon>
        <taxon>Embryophyta</taxon>
        <taxon>Tracheophyta</taxon>
        <taxon>Spermatophyta</taxon>
        <taxon>Pinopsida</taxon>
        <taxon>Pinidae</taxon>
        <taxon>Conifers I</taxon>
        <taxon>Pinales</taxon>
        <taxon>Pinaceae</taxon>
        <taxon>Picea</taxon>
    </lineage>
</organism>
<dbReference type="AlphaFoldDB" id="A0A101LV37"/>
<protein>
    <submittedName>
        <fullName evidence="1">Uncharacterized protein</fullName>
    </submittedName>
</protein>
<gene>
    <name evidence="1" type="ORF">ABT39_MTgene2239</name>
</gene>
<reference evidence="1" key="1">
    <citation type="journal article" date="2015" name="Genome Biol. Evol.">
        <title>Organellar Genomes of White Spruce (Picea glauca): Assembly and Annotation.</title>
        <authorList>
            <person name="Jackman S.D."/>
            <person name="Warren R.L."/>
            <person name="Gibb E.A."/>
            <person name="Vandervalk B.P."/>
            <person name="Mohamadi H."/>
            <person name="Chu J."/>
            <person name="Raymond A."/>
            <person name="Pleasance S."/>
            <person name="Coope R."/>
            <person name="Wildung M.R."/>
            <person name="Ritland C.E."/>
            <person name="Bousquet J."/>
            <person name="Jones S.J."/>
            <person name="Bohlmann J."/>
            <person name="Birol I."/>
        </authorList>
    </citation>
    <scope>NUCLEOTIDE SEQUENCE [LARGE SCALE GENOMIC DNA]</scope>
    <source>
        <tissue evidence="1">Flushing bud</tissue>
    </source>
</reference>
<geneLocation type="mitochondrion" evidence="1"/>
<accession>A0A101LV37</accession>
<comment type="caution">
    <text evidence="1">The sequence shown here is derived from an EMBL/GenBank/DDBJ whole genome shotgun (WGS) entry which is preliminary data.</text>
</comment>
<sequence length="90" mass="10078">MEEAGRASPQILKLWREILLFDGWGKSDYSPYGWGKQLFSASWLAAGWMASRQANPVPSCFSKVPSDYYTAHSAIPQISRRRIVTALGQS</sequence>
<keyword evidence="1" id="KW-0496">Mitochondrion</keyword>
<dbReference type="EMBL" id="LKAM01000015">
    <property type="protein sequence ID" value="KUM45885.1"/>
    <property type="molecule type" value="Genomic_DNA"/>
</dbReference>
<evidence type="ECO:0000313" key="1">
    <source>
        <dbReference type="EMBL" id="KUM45885.1"/>
    </source>
</evidence>
<name>A0A101LV37_PICGL</name>
<proteinExistence type="predicted"/>